<keyword evidence="9" id="KW-1185">Reference proteome</keyword>
<comment type="similarity">
    <text evidence="5">Belongs to the anthrone oxygenase family.</text>
</comment>
<protein>
    <recommendedName>
        <fullName evidence="10">DUF1772-domain-containing protein</fullName>
    </recommendedName>
</protein>
<evidence type="ECO:0000256" key="2">
    <source>
        <dbReference type="ARBA" id="ARBA00022692"/>
    </source>
</evidence>
<dbReference type="InterPro" id="IPR013901">
    <property type="entry name" value="Anthrone_oxy"/>
</dbReference>
<evidence type="ECO:0000256" key="7">
    <source>
        <dbReference type="SAM" id="Phobius"/>
    </source>
</evidence>
<gene>
    <name evidence="8" type="ORF">P171DRAFT_206652</name>
</gene>
<evidence type="ECO:0000256" key="3">
    <source>
        <dbReference type="ARBA" id="ARBA00022989"/>
    </source>
</evidence>
<dbReference type="Pfam" id="PF08592">
    <property type="entry name" value="Anthrone_oxy"/>
    <property type="match status" value="1"/>
</dbReference>
<keyword evidence="4 7" id="KW-0472">Membrane</keyword>
<evidence type="ECO:0000313" key="8">
    <source>
        <dbReference type="EMBL" id="KAF2448130.1"/>
    </source>
</evidence>
<dbReference type="PANTHER" id="PTHR35042:SF1">
    <property type="entry name" value="DUF1772-DOMAIN-CONTAINING PROTEIN"/>
    <property type="match status" value="1"/>
</dbReference>
<keyword evidence="2 7" id="KW-0812">Transmembrane</keyword>
<keyword evidence="3 7" id="KW-1133">Transmembrane helix</keyword>
<evidence type="ECO:0000256" key="1">
    <source>
        <dbReference type="ARBA" id="ARBA00004141"/>
    </source>
</evidence>
<feature type="transmembrane region" description="Helical" evidence="7">
    <location>
        <begin position="95"/>
        <end position="117"/>
    </location>
</feature>
<feature type="transmembrane region" description="Helical" evidence="7">
    <location>
        <begin position="55"/>
        <end position="75"/>
    </location>
</feature>
<accession>A0A9P4UFI5</accession>
<proteinExistence type="inferred from homology"/>
<feature type="region of interest" description="Disordered" evidence="6">
    <location>
        <begin position="130"/>
        <end position="182"/>
    </location>
</feature>
<comment type="caution">
    <text evidence="8">The sequence shown here is derived from an EMBL/GenBank/DDBJ whole genome shotgun (WGS) entry which is preliminary data.</text>
</comment>
<organism evidence="8 9">
    <name type="scientific">Karstenula rhodostoma CBS 690.94</name>
    <dbReference type="NCBI Taxonomy" id="1392251"/>
    <lineage>
        <taxon>Eukaryota</taxon>
        <taxon>Fungi</taxon>
        <taxon>Dikarya</taxon>
        <taxon>Ascomycota</taxon>
        <taxon>Pezizomycotina</taxon>
        <taxon>Dothideomycetes</taxon>
        <taxon>Pleosporomycetidae</taxon>
        <taxon>Pleosporales</taxon>
        <taxon>Massarineae</taxon>
        <taxon>Didymosphaeriaceae</taxon>
        <taxon>Karstenula</taxon>
    </lineage>
</organism>
<evidence type="ECO:0000313" key="9">
    <source>
        <dbReference type="Proteomes" id="UP000799764"/>
    </source>
</evidence>
<evidence type="ECO:0000256" key="5">
    <source>
        <dbReference type="ARBA" id="ARBA00034313"/>
    </source>
</evidence>
<name>A0A9P4UFI5_9PLEO</name>
<evidence type="ECO:0008006" key="10">
    <source>
        <dbReference type="Google" id="ProtNLM"/>
    </source>
</evidence>
<dbReference type="Proteomes" id="UP000799764">
    <property type="component" value="Unassembled WGS sequence"/>
</dbReference>
<dbReference type="GO" id="GO:0016020">
    <property type="term" value="C:membrane"/>
    <property type="evidence" value="ECO:0007669"/>
    <property type="project" value="UniProtKB-SubCell"/>
</dbReference>
<dbReference type="PANTHER" id="PTHR35042">
    <property type="entry name" value="ANTHRONE OXYGENASE ENCC"/>
    <property type="match status" value="1"/>
</dbReference>
<reference evidence="8" key="1">
    <citation type="journal article" date="2020" name="Stud. Mycol.">
        <title>101 Dothideomycetes genomes: a test case for predicting lifestyles and emergence of pathogens.</title>
        <authorList>
            <person name="Haridas S."/>
            <person name="Albert R."/>
            <person name="Binder M."/>
            <person name="Bloem J."/>
            <person name="Labutti K."/>
            <person name="Salamov A."/>
            <person name="Andreopoulos B."/>
            <person name="Baker S."/>
            <person name="Barry K."/>
            <person name="Bills G."/>
            <person name="Bluhm B."/>
            <person name="Cannon C."/>
            <person name="Castanera R."/>
            <person name="Culley D."/>
            <person name="Daum C."/>
            <person name="Ezra D."/>
            <person name="Gonzalez J."/>
            <person name="Henrissat B."/>
            <person name="Kuo A."/>
            <person name="Liang C."/>
            <person name="Lipzen A."/>
            <person name="Lutzoni F."/>
            <person name="Magnuson J."/>
            <person name="Mondo S."/>
            <person name="Nolan M."/>
            <person name="Ohm R."/>
            <person name="Pangilinan J."/>
            <person name="Park H.-J."/>
            <person name="Ramirez L."/>
            <person name="Alfaro M."/>
            <person name="Sun H."/>
            <person name="Tritt A."/>
            <person name="Yoshinaga Y."/>
            <person name="Zwiers L.-H."/>
            <person name="Turgeon B."/>
            <person name="Goodwin S."/>
            <person name="Spatafora J."/>
            <person name="Crous P."/>
            <person name="Grigoriev I."/>
        </authorList>
    </citation>
    <scope>NUCLEOTIDE SEQUENCE</scope>
    <source>
        <strain evidence="8">CBS 690.94</strain>
    </source>
</reference>
<feature type="transmembrane region" description="Helical" evidence="7">
    <location>
        <begin position="194"/>
        <end position="213"/>
    </location>
</feature>
<comment type="subcellular location">
    <subcellularLocation>
        <location evidence="1">Membrane</location>
        <topology evidence="1">Multi-pass membrane protein</topology>
    </subcellularLocation>
</comment>
<sequence>MATTLFIQAASISTSLTAAGAIANMSLFDIPMLASQPASRSLPLTRWLFSRGSHIFPTASFISSTGFAYLAYTAVPAATRSLGAFLANTVGGGQTSWYAAAAVLSLSIAPWTGLVMVPAVNFELIRKNEDKGGKRSEGAPEGATGRSAEKSVDGEGDGSQWTDLSGPQEHTKEDSTEEEDREVRQLLERFGKLNGVRAVLIGLGGVIGLVGALG</sequence>
<dbReference type="EMBL" id="MU001495">
    <property type="protein sequence ID" value="KAF2448130.1"/>
    <property type="molecule type" value="Genomic_DNA"/>
</dbReference>
<dbReference type="AlphaFoldDB" id="A0A9P4UFI5"/>
<evidence type="ECO:0000256" key="6">
    <source>
        <dbReference type="SAM" id="MobiDB-lite"/>
    </source>
</evidence>
<evidence type="ECO:0000256" key="4">
    <source>
        <dbReference type="ARBA" id="ARBA00023136"/>
    </source>
</evidence>
<dbReference type="OrthoDB" id="5954308at2759"/>